<organism evidence="2 3">
    <name type="scientific">Piedraia hortae CBS 480.64</name>
    <dbReference type="NCBI Taxonomy" id="1314780"/>
    <lineage>
        <taxon>Eukaryota</taxon>
        <taxon>Fungi</taxon>
        <taxon>Dikarya</taxon>
        <taxon>Ascomycota</taxon>
        <taxon>Pezizomycotina</taxon>
        <taxon>Dothideomycetes</taxon>
        <taxon>Dothideomycetidae</taxon>
        <taxon>Capnodiales</taxon>
        <taxon>Piedraiaceae</taxon>
        <taxon>Piedraia</taxon>
    </lineage>
</organism>
<dbReference type="OrthoDB" id="10296151at2759"/>
<feature type="chain" id="PRO_5025591934" description="DUF2141 domain-containing protein" evidence="1">
    <location>
        <begin position="26"/>
        <end position="157"/>
    </location>
</feature>
<accession>A0A6A7BQL1</accession>
<dbReference type="Proteomes" id="UP000799421">
    <property type="component" value="Unassembled WGS sequence"/>
</dbReference>
<dbReference type="Pfam" id="PF09912">
    <property type="entry name" value="DUF2141"/>
    <property type="match status" value="1"/>
</dbReference>
<dbReference type="AlphaFoldDB" id="A0A6A7BQL1"/>
<evidence type="ECO:0000313" key="3">
    <source>
        <dbReference type="Proteomes" id="UP000799421"/>
    </source>
</evidence>
<dbReference type="EMBL" id="MU006074">
    <property type="protein sequence ID" value="KAF2857065.1"/>
    <property type="molecule type" value="Genomic_DNA"/>
</dbReference>
<gene>
    <name evidence="2" type="ORF">K470DRAFT_273601</name>
</gene>
<keyword evidence="1" id="KW-0732">Signal</keyword>
<name>A0A6A7BQL1_9PEZI</name>
<sequence>MPVKSALVSLAALVTMVGMPGIAQAEDCAGTSGAGKIRLTLVATAIRSTKGEVVFTLYPDDRKRFLAKGGKLLRVRTAARLSRTTGCFWVAPGHYAVATYHDENGDRDFNRTLFRPKEGFGFSNDAPATMGLPAFSAARFAAPADGRSIFIRTRYPN</sequence>
<evidence type="ECO:0008006" key="4">
    <source>
        <dbReference type="Google" id="ProtNLM"/>
    </source>
</evidence>
<feature type="signal peptide" evidence="1">
    <location>
        <begin position="1"/>
        <end position="25"/>
    </location>
</feature>
<keyword evidence="3" id="KW-1185">Reference proteome</keyword>
<evidence type="ECO:0000313" key="2">
    <source>
        <dbReference type="EMBL" id="KAF2857065.1"/>
    </source>
</evidence>
<dbReference type="InterPro" id="IPR018673">
    <property type="entry name" value="DUF2141"/>
</dbReference>
<evidence type="ECO:0000256" key="1">
    <source>
        <dbReference type="SAM" id="SignalP"/>
    </source>
</evidence>
<protein>
    <recommendedName>
        <fullName evidence="4">DUF2141 domain-containing protein</fullName>
    </recommendedName>
</protein>
<reference evidence="2" key="1">
    <citation type="journal article" date="2020" name="Stud. Mycol.">
        <title>101 Dothideomycetes genomes: a test case for predicting lifestyles and emergence of pathogens.</title>
        <authorList>
            <person name="Haridas S."/>
            <person name="Albert R."/>
            <person name="Binder M."/>
            <person name="Bloem J."/>
            <person name="Labutti K."/>
            <person name="Salamov A."/>
            <person name="Andreopoulos B."/>
            <person name="Baker S."/>
            <person name="Barry K."/>
            <person name="Bills G."/>
            <person name="Bluhm B."/>
            <person name="Cannon C."/>
            <person name="Castanera R."/>
            <person name="Culley D."/>
            <person name="Daum C."/>
            <person name="Ezra D."/>
            <person name="Gonzalez J."/>
            <person name="Henrissat B."/>
            <person name="Kuo A."/>
            <person name="Liang C."/>
            <person name="Lipzen A."/>
            <person name="Lutzoni F."/>
            <person name="Magnuson J."/>
            <person name="Mondo S."/>
            <person name="Nolan M."/>
            <person name="Ohm R."/>
            <person name="Pangilinan J."/>
            <person name="Park H.-J."/>
            <person name="Ramirez L."/>
            <person name="Alfaro M."/>
            <person name="Sun H."/>
            <person name="Tritt A."/>
            <person name="Yoshinaga Y."/>
            <person name="Zwiers L.-H."/>
            <person name="Turgeon B."/>
            <person name="Goodwin S."/>
            <person name="Spatafora J."/>
            <person name="Crous P."/>
            <person name="Grigoriev I."/>
        </authorList>
    </citation>
    <scope>NUCLEOTIDE SEQUENCE</scope>
    <source>
        <strain evidence="2">CBS 480.64</strain>
    </source>
</reference>
<proteinExistence type="predicted"/>